<accession>A6G1L5</accession>
<sequence length="302" mass="31764">MGSKCWTLLAALMLLVALAVPTAGAIAAPPATPSTSPSSAGAVPSGDLPGDSAGPAPDGSGGASADAGGGGGEDLFQTTETPEGVDSSRRESEVYGARIDGMQADVDDLKERIFRSKARLSVLKETVLHGVLAGSRVIIVHRNLMGSQFRLTKLAVILDGAQIYARTDDSGTLDSEDEIVVLDGNIVPGPHTITVELTYQGQGFGVFSYLNGYTFESRSSHNFTAPENGALRLLSAGYEKGNLSTEMRDRPSIDWQEIPLDASGKPLPKSARPTKKSKTKTKKTKSSAQKPTKKPAQKPKKK</sequence>
<evidence type="ECO:0008006" key="5">
    <source>
        <dbReference type="Google" id="ProtNLM"/>
    </source>
</evidence>
<dbReference type="OrthoDB" id="5514152at2"/>
<gene>
    <name evidence="3" type="ORF">PPSIR1_36552</name>
</gene>
<comment type="caution">
    <text evidence="3">The sequence shown here is derived from an EMBL/GenBank/DDBJ whole genome shotgun (WGS) entry which is preliminary data.</text>
</comment>
<protein>
    <recommendedName>
        <fullName evidence="5">Dihydrolipoamide acetyltransferase</fullName>
    </recommendedName>
</protein>
<dbReference type="RefSeq" id="WP_006970614.1">
    <property type="nucleotide sequence ID" value="NZ_ABCS01000012.1"/>
</dbReference>
<evidence type="ECO:0000313" key="4">
    <source>
        <dbReference type="Proteomes" id="UP000005801"/>
    </source>
</evidence>
<dbReference type="eggNOG" id="ENOG5030CQT">
    <property type="taxonomic scope" value="Bacteria"/>
</dbReference>
<dbReference type="Proteomes" id="UP000005801">
    <property type="component" value="Unassembled WGS sequence"/>
</dbReference>
<keyword evidence="4" id="KW-1185">Reference proteome</keyword>
<reference evidence="3 4" key="1">
    <citation type="submission" date="2007-06" db="EMBL/GenBank/DDBJ databases">
        <authorList>
            <person name="Shimkets L."/>
            <person name="Ferriera S."/>
            <person name="Johnson J."/>
            <person name="Kravitz S."/>
            <person name="Beeson K."/>
            <person name="Sutton G."/>
            <person name="Rogers Y.-H."/>
            <person name="Friedman R."/>
            <person name="Frazier M."/>
            <person name="Venter J.C."/>
        </authorList>
    </citation>
    <scope>NUCLEOTIDE SEQUENCE [LARGE SCALE GENOMIC DNA]</scope>
    <source>
        <strain evidence="3 4">SIR-1</strain>
    </source>
</reference>
<feature type="compositionally biased region" description="Basic residues" evidence="1">
    <location>
        <begin position="272"/>
        <end position="302"/>
    </location>
</feature>
<organism evidence="3 4">
    <name type="scientific">Plesiocystis pacifica SIR-1</name>
    <dbReference type="NCBI Taxonomy" id="391625"/>
    <lineage>
        <taxon>Bacteria</taxon>
        <taxon>Pseudomonadati</taxon>
        <taxon>Myxococcota</taxon>
        <taxon>Polyangia</taxon>
        <taxon>Nannocystales</taxon>
        <taxon>Nannocystaceae</taxon>
        <taxon>Plesiocystis</taxon>
    </lineage>
</organism>
<evidence type="ECO:0000256" key="2">
    <source>
        <dbReference type="SAM" id="SignalP"/>
    </source>
</evidence>
<dbReference type="STRING" id="391625.PPSIR1_36552"/>
<feature type="signal peptide" evidence="2">
    <location>
        <begin position="1"/>
        <end position="27"/>
    </location>
</feature>
<dbReference type="AlphaFoldDB" id="A6G1L5"/>
<feature type="region of interest" description="Disordered" evidence="1">
    <location>
        <begin position="29"/>
        <end position="96"/>
    </location>
</feature>
<evidence type="ECO:0000313" key="3">
    <source>
        <dbReference type="EMBL" id="EDM80279.1"/>
    </source>
</evidence>
<evidence type="ECO:0000256" key="1">
    <source>
        <dbReference type="SAM" id="MobiDB-lite"/>
    </source>
</evidence>
<proteinExistence type="predicted"/>
<dbReference type="EMBL" id="ABCS01000012">
    <property type="protein sequence ID" value="EDM80279.1"/>
    <property type="molecule type" value="Genomic_DNA"/>
</dbReference>
<feature type="compositionally biased region" description="Low complexity" evidence="1">
    <location>
        <begin position="29"/>
        <end position="58"/>
    </location>
</feature>
<keyword evidence="2" id="KW-0732">Signal</keyword>
<feature type="chain" id="PRO_5002693542" description="Dihydrolipoamide acetyltransferase" evidence="2">
    <location>
        <begin position="28"/>
        <end position="302"/>
    </location>
</feature>
<feature type="region of interest" description="Disordered" evidence="1">
    <location>
        <begin position="243"/>
        <end position="302"/>
    </location>
</feature>
<feature type="compositionally biased region" description="Gly residues" evidence="1">
    <location>
        <begin position="59"/>
        <end position="73"/>
    </location>
</feature>
<name>A6G1L5_9BACT</name>